<organism evidence="3 4">
    <name type="scientific">Aliibacillus thermotolerans</name>
    <dbReference type="NCBI Taxonomy" id="1834418"/>
    <lineage>
        <taxon>Bacteria</taxon>
        <taxon>Bacillati</taxon>
        <taxon>Bacillota</taxon>
        <taxon>Bacilli</taxon>
        <taxon>Bacillales</taxon>
        <taxon>Bacillaceae</taxon>
        <taxon>Aliibacillus</taxon>
    </lineage>
</organism>
<dbReference type="RefSeq" id="WP_270895632.1">
    <property type="nucleotide sequence ID" value="NZ_JBHSPF010000070.1"/>
</dbReference>
<feature type="domain" description="Response regulatory" evidence="2">
    <location>
        <begin position="3"/>
        <end position="119"/>
    </location>
</feature>
<dbReference type="SUPFAM" id="SSF52172">
    <property type="entry name" value="CheY-like"/>
    <property type="match status" value="1"/>
</dbReference>
<dbReference type="PROSITE" id="PS50110">
    <property type="entry name" value="RESPONSE_REGULATORY"/>
    <property type="match status" value="1"/>
</dbReference>
<reference evidence="4" key="1">
    <citation type="journal article" date="2019" name="Int. J. Syst. Evol. Microbiol.">
        <title>The Global Catalogue of Microorganisms (GCM) 10K type strain sequencing project: providing services to taxonomists for standard genome sequencing and annotation.</title>
        <authorList>
            <consortium name="The Broad Institute Genomics Platform"/>
            <consortium name="The Broad Institute Genome Sequencing Center for Infectious Disease"/>
            <person name="Wu L."/>
            <person name="Ma J."/>
        </authorList>
    </citation>
    <scope>NUCLEOTIDE SEQUENCE [LARGE SCALE GENOMIC DNA]</scope>
    <source>
        <strain evidence="4">CGMCC 1.15790</strain>
    </source>
</reference>
<evidence type="ECO:0000259" key="2">
    <source>
        <dbReference type="PROSITE" id="PS50110"/>
    </source>
</evidence>
<dbReference type="SMART" id="SM00448">
    <property type="entry name" value="REC"/>
    <property type="match status" value="1"/>
</dbReference>
<feature type="modified residue" description="4-aspartylphosphate" evidence="1">
    <location>
        <position position="54"/>
    </location>
</feature>
<proteinExistence type="predicted"/>
<evidence type="ECO:0000313" key="4">
    <source>
        <dbReference type="Proteomes" id="UP001596143"/>
    </source>
</evidence>
<dbReference type="Pfam" id="PF00072">
    <property type="entry name" value="Response_reg"/>
    <property type="match status" value="1"/>
</dbReference>
<accession>A0ABW0U8S5</accession>
<sequence length="119" mass="13272">MKTVLIADDSIFMQKWLTKIIQSNGMFQVVATAQNGLDAVKQYKLTDPDIALLDIVMPDASGVTALKEIIKYDKNAYVIMCSSLGADSHVKEAMKLGAKDFIVKPYFHCLVEKMKKVSR</sequence>
<evidence type="ECO:0000313" key="3">
    <source>
        <dbReference type="EMBL" id="MFC5629877.1"/>
    </source>
</evidence>
<keyword evidence="4" id="KW-1185">Reference proteome</keyword>
<gene>
    <name evidence="3" type="ORF">ACFPTR_13570</name>
</gene>
<dbReference type="InterPro" id="IPR001789">
    <property type="entry name" value="Sig_transdc_resp-reg_receiver"/>
</dbReference>
<keyword evidence="1" id="KW-0597">Phosphoprotein</keyword>
<dbReference type="PANTHER" id="PTHR42872:SF3">
    <property type="entry name" value="PROTEIN-GLUTAMATE METHYLESTERASE_PROTEIN-GLUTAMINE GLUTAMINASE 1"/>
    <property type="match status" value="1"/>
</dbReference>
<dbReference type="Gene3D" id="3.40.50.2300">
    <property type="match status" value="1"/>
</dbReference>
<comment type="caution">
    <text evidence="3">The sequence shown here is derived from an EMBL/GenBank/DDBJ whole genome shotgun (WGS) entry which is preliminary data.</text>
</comment>
<dbReference type="Proteomes" id="UP001596143">
    <property type="component" value="Unassembled WGS sequence"/>
</dbReference>
<dbReference type="EMBL" id="JBHSPF010000070">
    <property type="protein sequence ID" value="MFC5629877.1"/>
    <property type="molecule type" value="Genomic_DNA"/>
</dbReference>
<name>A0ABW0U8S5_9BACI</name>
<dbReference type="InterPro" id="IPR011006">
    <property type="entry name" value="CheY-like_superfamily"/>
</dbReference>
<protein>
    <submittedName>
        <fullName evidence="3">Response regulator</fullName>
    </submittedName>
</protein>
<dbReference type="PANTHER" id="PTHR42872">
    <property type="entry name" value="PROTEIN-GLUTAMATE METHYLESTERASE/PROTEIN-GLUTAMINE GLUTAMINASE"/>
    <property type="match status" value="1"/>
</dbReference>
<evidence type="ECO:0000256" key="1">
    <source>
        <dbReference type="PROSITE-ProRule" id="PRU00169"/>
    </source>
</evidence>